<dbReference type="SUPFAM" id="SSF55874">
    <property type="entry name" value="ATPase domain of HSP90 chaperone/DNA topoisomerase II/histidine kinase"/>
    <property type="match status" value="1"/>
</dbReference>
<evidence type="ECO:0000259" key="15">
    <source>
        <dbReference type="PROSITE" id="PS50109"/>
    </source>
</evidence>
<feature type="transmembrane region" description="Helical" evidence="14">
    <location>
        <begin position="174"/>
        <end position="197"/>
    </location>
</feature>
<keyword evidence="10" id="KW-0067">ATP-binding</keyword>
<dbReference type="InterPro" id="IPR036097">
    <property type="entry name" value="HisK_dim/P_sf"/>
</dbReference>
<keyword evidence="4" id="KW-1003">Cell membrane</keyword>
<comment type="caution">
    <text evidence="17">The sequence shown here is derived from an EMBL/GenBank/DDBJ whole genome shotgun (WGS) entry which is preliminary data.</text>
</comment>
<evidence type="ECO:0000256" key="14">
    <source>
        <dbReference type="SAM" id="Phobius"/>
    </source>
</evidence>
<dbReference type="Pfam" id="PF00512">
    <property type="entry name" value="HisKA"/>
    <property type="match status" value="1"/>
</dbReference>
<dbReference type="Proteomes" id="UP000031366">
    <property type="component" value="Unassembled WGS sequence"/>
</dbReference>
<dbReference type="SMART" id="SM00387">
    <property type="entry name" value="HATPase_c"/>
    <property type="match status" value="1"/>
</dbReference>
<keyword evidence="9" id="KW-0418">Kinase</keyword>
<dbReference type="PANTHER" id="PTHR45528:SF1">
    <property type="entry name" value="SENSOR HISTIDINE KINASE CPXA"/>
    <property type="match status" value="1"/>
</dbReference>
<evidence type="ECO:0000256" key="13">
    <source>
        <dbReference type="ARBA" id="ARBA00023136"/>
    </source>
</evidence>
<keyword evidence="5" id="KW-0597">Phosphoprotein</keyword>
<dbReference type="EC" id="2.7.13.3" evidence="3"/>
<keyword evidence="12" id="KW-0902">Two-component regulatory system</keyword>
<dbReference type="Gene3D" id="6.10.340.10">
    <property type="match status" value="1"/>
</dbReference>
<dbReference type="CDD" id="cd00075">
    <property type="entry name" value="HATPase"/>
    <property type="match status" value="1"/>
</dbReference>
<dbReference type="RefSeq" id="WP_186269520.1">
    <property type="nucleotide sequence ID" value="NZ_AYSO01000018.1"/>
</dbReference>
<keyword evidence="11 14" id="KW-1133">Transmembrane helix</keyword>
<organism evidence="17 18">
    <name type="scientific">Clostridium argentinense CDC 2741</name>
    <dbReference type="NCBI Taxonomy" id="1418104"/>
    <lineage>
        <taxon>Bacteria</taxon>
        <taxon>Bacillati</taxon>
        <taxon>Bacillota</taxon>
        <taxon>Clostridia</taxon>
        <taxon>Eubacteriales</taxon>
        <taxon>Clostridiaceae</taxon>
        <taxon>Clostridium</taxon>
    </lineage>
</organism>
<comment type="subcellular location">
    <subcellularLocation>
        <location evidence="2">Cell membrane</location>
        <topology evidence="2">Multi-pass membrane protein</topology>
    </subcellularLocation>
</comment>
<dbReference type="SMART" id="SM00388">
    <property type="entry name" value="HisKA"/>
    <property type="match status" value="1"/>
</dbReference>
<dbReference type="SUPFAM" id="SSF158472">
    <property type="entry name" value="HAMP domain-like"/>
    <property type="match status" value="1"/>
</dbReference>
<keyword evidence="13 14" id="KW-0472">Membrane</keyword>
<evidence type="ECO:0000256" key="12">
    <source>
        <dbReference type="ARBA" id="ARBA00023012"/>
    </source>
</evidence>
<dbReference type="PANTHER" id="PTHR45528">
    <property type="entry name" value="SENSOR HISTIDINE KINASE CPXA"/>
    <property type="match status" value="1"/>
</dbReference>
<dbReference type="PROSITE" id="PS50885">
    <property type="entry name" value="HAMP"/>
    <property type="match status" value="1"/>
</dbReference>
<keyword evidence="7 14" id="KW-0812">Transmembrane</keyword>
<evidence type="ECO:0000313" key="18">
    <source>
        <dbReference type="Proteomes" id="UP000031366"/>
    </source>
</evidence>
<dbReference type="Gene3D" id="1.10.287.130">
    <property type="match status" value="1"/>
</dbReference>
<dbReference type="EMBL" id="AYSO01000018">
    <property type="protein sequence ID" value="KIE45767.1"/>
    <property type="molecule type" value="Genomic_DNA"/>
</dbReference>
<evidence type="ECO:0000256" key="8">
    <source>
        <dbReference type="ARBA" id="ARBA00022741"/>
    </source>
</evidence>
<dbReference type="PROSITE" id="PS50109">
    <property type="entry name" value="HIS_KIN"/>
    <property type="match status" value="1"/>
</dbReference>
<name>A0A0C1QXP1_9CLOT</name>
<comment type="catalytic activity">
    <reaction evidence="1">
        <text>ATP + protein L-histidine = ADP + protein N-phospho-L-histidine.</text>
        <dbReference type="EC" id="2.7.13.3"/>
    </reaction>
</comment>
<keyword evidence="8" id="KW-0547">Nucleotide-binding</keyword>
<gene>
    <name evidence="17" type="ORF">U732_2167</name>
</gene>
<evidence type="ECO:0000256" key="11">
    <source>
        <dbReference type="ARBA" id="ARBA00022989"/>
    </source>
</evidence>
<dbReference type="SMART" id="SM00304">
    <property type="entry name" value="HAMP"/>
    <property type="match status" value="1"/>
</dbReference>
<sequence length="473" mass="54001">MIKSNLFSKMVLIYTVIIFLSLTIIATFLSVWFNDYFVNGKKNQVLTQTEFIQGLASNYIDGKLTYEELDNSLKFVGEYFYENIYLINRRGYVFAATSDNKDVLIGKQIFVDELNSIEDLSEDGYLKKIDKKSDLFSKDTYVLGQQIKDVNGDIKGGIIVELSMSYVKESLGKIYRIIWLSTALIMILSMSIIYLFTDKIVIKPLQKMSLVARKIANGDVAKRVEINTNDEIGQFAKAFNSMADSLEKVEKNRKEFISNVSHDIRSPITSINGFIRGILDGVVPKEKEKEYLTVAYEETQRLTRLVNDLLDMSAIEEGRIRLALRKIDINEIIRLSILKNEAKIKEKRVKVEVYFDSDELLVYGDPDRIFQVVMNLLDNAIKYSNEGALITLSSNERGKKAYISVSNTGSHIDEESLKTIWERFYKGDKSRTNRVSSGLGLSIVKKILTMLDEEIWAENTEDGVKFTFTLTLA</sequence>
<evidence type="ECO:0000256" key="3">
    <source>
        <dbReference type="ARBA" id="ARBA00012438"/>
    </source>
</evidence>
<evidence type="ECO:0000256" key="4">
    <source>
        <dbReference type="ARBA" id="ARBA00022475"/>
    </source>
</evidence>
<dbReference type="Pfam" id="PF02518">
    <property type="entry name" value="HATPase_c"/>
    <property type="match status" value="1"/>
</dbReference>
<dbReference type="InterPro" id="IPR005467">
    <property type="entry name" value="His_kinase_dom"/>
</dbReference>
<dbReference type="InterPro" id="IPR003661">
    <property type="entry name" value="HisK_dim/P_dom"/>
</dbReference>
<feature type="domain" description="Histidine kinase" evidence="15">
    <location>
        <begin position="259"/>
        <end position="473"/>
    </location>
</feature>
<keyword evidence="18" id="KW-1185">Reference proteome</keyword>
<dbReference type="FunFam" id="3.30.565.10:FF:000006">
    <property type="entry name" value="Sensor histidine kinase WalK"/>
    <property type="match status" value="1"/>
</dbReference>
<keyword evidence="6" id="KW-0808">Transferase</keyword>
<dbReference type="InterPro" id="IPR050398">
    <property type="entry name" value="HssS/ArlS-like"/>
</dbReference>
<evidence type="ECO:0000256" key="9">
    <source>
        <dbReference type="ARBA" id="ARBA00022777"/>
    </source>
</evidence>
<dbReference type="Pfam" id="PF00672">
    <property type="entry name" value="HAMP"/>
    <property type="match status" value="1"/>
</dbReference>
<protein>
    <recommendedName>
        <fullName evidence="3">histidine kinase</fullName>
        <ecNumber evidence="3">2.7.13.3</ecNumber>
    </recommendedName>
</protein>
<evidence type="ECO:0000256" key="1">
    <source>
        <dbReference type="ARBA" id="ARBA00000085"/>
    </source>
</evidence>
<feature type="transmembrane region" description="Helical" evidence="14">
    <location>
        <begin position="12"/>
        <end position="33"/>
    </location>
</feature>
<proteinExistence type="predicted"/>
<dbReference type="InterPro" id="IPR003660">
    <property type="entry name" value="HAMP_dom"/>
</dbReference>
<dbReference type="FunFam" id="1.10.287.130:FF:000001">
    <property type="entry name" value="Two-component sensor histidine kinase"/>
    <property type="match status" value="1"/>
</dbReference>
<evidence type="ECO:0000256" key="6">
    <source>
        <dbReference type="ARBA" id="ARBA00022679"/>
    </source>
</evidence>
<feature type="domain" description="HAMP" evidence="16">
    <location>
        <begin position="199"/>
        <end position="251"/>
    </location>
</feature>
<dbReference type="GO" id="GO:0000155">
    <property type="term" value="F:phosphorelay sensor kinase activity"/>
    <property type="evidence" value="ECO:0007669"/>
    <property type="project" value="InterPro"/>
</dbReference>
<dbReference type="Gene3D" id="3.30.565.10">
    <property type="entry name" value="Histidine kinase-like ATPase, C-terminal domain"/>
    <property type="match status" value="1"/>
</dbReference>
<evidence type="ECO:0000313" key="17">
    <source>
        <dbReference type="EMBL" id="KIE45767.1"/>
    </source>
</evidence>
<evidence type="ECO:0000256" key="2">
    <source>
        <dbReference type="ARBA" id="ARBA00004651"/>
    </source>
</evidence>
<dbReference type="CDD" id="cd06225">
    <property type="entry name" value="HAMP"/>
    <property type="match status" value="1"/>
</dbReference>
<accession>A0A0C1QXP1</accession>
<dbReference type="AlphaFoldDB" id="A0A0C1QXP1"/>
<dbReference type="CDD" id="cd00082">
    <property type="entry name" value="HisKA"/>
    <property type="match status" value="1"/>
</dbReference>
<dbReference type="SUPFAM" id="SSF47384">
    <property type="entry name" value="Homodimeric domain of signal transducing histidine kinase"/>
    <property type="match status" value="1"/>
</dbReference>
<dbReference type="STRING" id="29341.RSJ17_03135"/>
<evidence type="ECO:0000259" key="16">
    <source>
        <dbReference type="PROSITE" id="PS50885"/>
    </source>
</evidence>
<evidence type="ECO:0000256" key="5">
    <source>
        <dbReference type="ARBA" id="ARBA00022553"/>
    </source>
</evidence>
<evidence type="ECO:0000256" key="7">
    <source>
        <dbReference type="ARBA" id="ARBA00022692"/>
    </source>
</evidence>
<evidence type="ECO:0000256" key="10">
    <source>
        <dbReference type="ARBA" id="ARBA00022840"/>
    </source>
</evidence>
<dbReference type="InterPro" id="IPR003594">
    <property type="entry name" value="HATPase_dom"/>
</dbReference>
<reference evidence="17 18" key="1">
    <citation type="journal article" date="2015" name="Infect. Genet. Evol.">
        <title>Genomic sequences of six botulinum neurotoxin-producing strains representing three clostridial species illustrate the mobility and diversity of botulinum neurotoxin genes.</title>
        <authorList>
            <person name="Smith T.J."/>
            <person name="Hill K.K."/>
            <person name="Xie G."/>
            <person name="Foley B.T."/>
            <person name="Williamson C.H."/>
            <person name="Foster J.T."/>
            <person name="Johnson S.L."/>
            <person name="Chertkov O."/>
            <person name="Teshima H."/>
            <person name="Gibbons H.S."/>
            <person name="Johnsky L.A."/>
            <person name="Karavis M.A."/>
            <person name="Smith L.A."/>
        </authorList>
    </citation>
    <scope>NUCLEOTIDE SEQUENCE [LARGE SCALE GENOMIC DNA]</scope>
    <source>
        <strain evidence="17 18">CDC 2741</strain>
    </source>
</reference>
<dbReference type="GO" id="GO:0005886">
    <property type="term" value="C:plasma membrane"/>
    <property type="evidence" value="ECO:0007669"/>
    <property type="project" value="UniProtKB-SubCell"/>
</dbReference>
<dbReference type="InterPro" id="IPR036890">
    <property type="entry name" value="HATPase_C_sf"/>
</dbReference>
<dbReference type="GO" id="GO:0005524">
    <property type="term" value="F:ATP binding"/>
    <property type="evidence" value="ECO:0007669"/>
    <property type="project" value="UniProtKB-KW"/>
</dbReference>